<keyword evidence="4 6" id="KW-0732">Signal</keyword>
<comment type="caution">
    <text evidence="7">The sequence shown here is derived from an EMBL/GenBank/DDBJ whole genome shotgun (WGS) entry which is preliminary data.</text>
</comment>
<reference evidence="7 8" key="1">
    <citation type="submission" date="2024-04" db="EMBL/GenBank/DDBJ databases">
        <title>Novel species of the genus Ideonella isolated from streams.</title>
        <authorList>
            <person name="Lu H."/>
        </authorList>
    </citation>
    <scope>NUCLEOTIDE SEQUENCE [LARGE SCALE GENOMIC DNA]</scope>
    <source>
        <strain evidence="7 8">LYT19W</strain>
    </source>
</reference>
<accession>A0ABU9C4B1</accession>
<evidence type="ECO:0000313" key="7">
    <source>
        <dbReference type="EMBL" id="MEK8046461.1"/>
    </source>
</evidence>
<keyword evidence="6" id="KW-0720">Serine protease</keyword>
<gene>
    <name evidence="7" type="ORF">AACH00_08905</name>
</gene>
<proteinExistence type="inferred from homology"/>
<dbReference type="InterPro" id="IPR019500">
    <property type="entry name" value="Pep_S46"/>
</dbReference>
<name>A0ABU9C4B1_9BURK</name>
<evidence type="ECO:0000313" key="8">
    <source>
        <dbReference type="Proteomes" id="UP001379945"/>
    </source>
</evidence>
<feature type="signal peptide" evidence="6">
    <location>
        <begin position="1"/>
        <end position="29"/>
    </location>
</feature>
<comment type="similarity">
    <text evidence="1 6">Belongs to the peptidase S46 family.</text>
</comment>
<dbReference type="PANTHER" id="PTHR38469:SF1">
    <property type="entry name" value="PERIPLASMIC PEPTIDASE SUBFAMILY S1B"/>
    <property type="match status" value="1"/>
</dbReference>
<dbReference type="EMBL" id="JBBUTI010000005">
    <property type="protein sequence ID" value="MEK8046461.1"/>
    <property type="molecule type" value="Genomic_DNA"/>
</dbReference>
<evidence type="ECO:0000256" key="4">
    <source>
        <dbReference type="ARBA" id="ARBA00022729"/>
    </source>
</evidence>
<dbReference type="RefSeq" id="WP_341398749.1">
    <property type="nucleotide sequence ID" value="NZ_JBBUTI010000005.1"/>
</dbReference>
<evidence type="ECO:0000256" key="1">
    <source>
        <dbReference type="ARBA" id="ARBA00010491"/>
    </source>
</evidence>
<keyword evidence="3 6" id="KW-0645">Protease</keyword>
<protein>
    <recommendedName>
        <fullName evidence="6">Dipeptidyl-peptidase</fullName>
        <ecNumber evidence="6">3.4.14.-</ecNumber>
    </recommendedName>
</protein>
<comment type="function">
    <text evidence="6">Catalyzes the removal of dipeptides from the N-terminus of oligopeptides.</text>
</comment>
<evidence type="ECO:0000256" key="2">
    <source>
        <dbReference type="ARBA" id="ARBA00022438"/>
    </source>
</evidence>
<sequence length="692" mass="74783">MTRLNPKATTRAALLLMAGLCALSSSTRADEGMWTFDNPPIAQVRQRYGLTLTPEWMAHLQRASVHFGGGSGSFVSPNGLVLTNHHVARGCIERLSTAERDLDGQGFYARTHAEELRCPGTVLKVLMSSEDVTAKITAAAKDAADDAARAAARTAASAALESACERDTGLRCQTVALYGGAVVHLYRYKEWDDVRLVFAPPEQAANFGGDDDNFTFPRFAFDYAFARVYENGKPAASTGVLKLASKPLKEGDPVFVTGHPGSTDRLRPAVELQYERDVTVPQRLAIARAGQTLLKTYGQRSAEAFRQAQGPLASTENWLKAMTGEYLALKTPDVLARKVADEQALRQAWARLGTGGEDPWKLAEKAVESRRQRQAELAYMNLGWGGLLGSAGGLVELAQERERPLADRLPGFGDAALPQIERRLRSRFPVYPELVIEQMTLQFTQAQSNLGAGHPFVKALLGTDTPRAAAERLVRGTKLADPAVREALITGKLAAIQASTDPMIVLALTVSPMLRELSQYQRVNIGAPLQRAAEQIAAIRFQVLGTSVPPDATGTLRLSYGKVAGYRTEGATNPWKTTFGGLYARADAFDNAMPFTLSPPLVAARDKVDARWPLNHVSTNDIIGGNSGSPLVNAQGELVGLIFDGNIESLAGRYIYREEADRAVSVDAMAIVRSLETVFGAPALAAEVRGQR</sequence>
<organism evidence="7 8">
    <name type="scientific">Ideonella margarita</name>
    <dbReference type="NCBI Taxonomy" id="2984191"/>
    <lineage>
        <taxon>Bacteria</taxon>
        <taxon>Pseudomonadati</taxon>
        <taxon>Pseudomonadota</taxon>
        <taxon>Betaproteobacteria</taxon>
        <taxon>Burkholderiales</taxon>
        <taxon>Sphaerotilaceae</taxon>
        <taxon>Ideonella</taxon>
    </lineage>
</organism>
<dbReference type="Pfam" id="PF10459">
    <property type="entry name" value="Peptidase_S46"/>
    <property type="match status" value="1"/>
</dbReference>
<evidence type="ECO:0000256" key="5">
    <source>
        <dbReference type="ARBA" id="ARBA00022801"/>
    </source>
</evidence>
<dbReference type="InterPro" id="IPR009003">
    <property type="entry name" value="Peptidase_S1_PA"/>
</dbReference>
<dbReference type="EC" id="3.4.14.-" evidence="6"/>
<dbReference type="Gene3D" id="2.40.10.10">
    <property type="entry name" value="Trypsin-like serine proteases"/>
    <property type="match status" value="2"/>
</dbReference>
<evidence type="ECO:0000256" key="3">
    <source>
        <dbReference type="ARBA" id="ARBA00022670"/>
    </source>
</evidence>
<keyword evidence="5 6" id="KW-0378">Hydrolase</keyword>
<dbReference type="PANTHER" id="PTHR38469">
    <property type="entry name" value="PERIPLASMIC PEPTIDASE SUBFAMILY S1B"/>
    <property type="match status" value="1"/>
</dbReference>
<feature type="chain" id="PRO_5044997818" description="Dipeptidyl-peptidase" evidence="6">
    <location>
        <begin position="30"/>
        <end position="692"/>
    </location>
</feature>
<dbReference type="InterPro" id="IPR043504">
    <property type="entry name" value="Peptidase_S1_PA_chymotrypsin"/>
</dbReference>
<dbReference type="Proteomes" id="UP001379945">
    <property type="component" value="Unassembled WGS sequence"/>
</dbReference>
<keyword evidence="2 6" id="KW-0031">Aminopeptidase</keyword>
<evidence type="ECO:0000256" key="6">
    <source>
        <dbReference type="RuleBase" id="RU366067"/>
    </source>
</evidence>
<keyword evidence="8" id="KW-1185">Reference proteome</keyword>
<dbReference type="SUPFAM" id="SSF50494">
    <property type="entry name" value="Trypsin-like serine proteases"/>
    <property type="match status" value="1"/>
</dbReference>